<dbReference type="EMBL" id="OX459120">
    <property type="protein sequence ID" value="CAI9100792.1"/>
    <property type="molecule type" value="Genomic_DNA"/>
</dbReference>
<evidence type="ECO:0000256" key="4">
    <source>
        <dbReference type="RuleBase" id="RU000570"/>
    </source>
</evidence>
<evidence type="ECO:0000313" key="5">
    <source>
        <dbReference type="EMBL" id="CAI9100792.1"/>
    </source>
</evidence>
<dbReference type="PANTHER" id="PTHR18804">
    <property type="entry name" value="RIBOSOMAL PROTEIN"/>
    <property type="match status" value="1"/>
</dbReference>
<evidence type="ECO:0000256" key="1">
    <source>
        <dbReference type="ARBA" id="ARBA00007645"/>
    </source>
</evidence>
<dbReference type="Proteomes" id="UP001161247">
    <property type="component" value="Chromosome 3"/>
</dbReference>
<dbReference type="NCBIfam" id="TIGR01022">
    <property type="entry name" value="rpmJ_bact"/>
    <property type="match status" value="1"/>
</dbReference>
<dbReference type="InterPro" id="IPR000473">
    <property type="entry name" value="Ribosomal_bL36"/>
</dbReference>
<reference evidence="5" key="1">
    <citation type="submission" date="2023-03" db="EMBL/GenBank/DDBJ databases">
        <authorList>
            <person name="Julca I."/>
        </authorList>
    </citation>
    <scope>NUCLEOTIDE SEQUENCE</scope>
</reference>
<evidence type="ECO:0000256" key="3">
    <source>
        <dbReference type="ARBA" id="ARBA00023274"/>
    </source>
</evidence>
<dbReference type="GO" id="GO:0006412">
    <property type="term" value="P:translation"/>
    <property type="evidence" value="ECO:0007669"/>
    <property type="project" value="InterPro"/>
</dbReference>
<dbReference type="InterPro" id="IPR035977">
    <property type="entry name" value="Ribosomal_bL36_sp"/>
</dbReference>
<gene>
    <name evidence="5" type="ORF">OLC1_LOCUS10536</name>
</gene>
<keyword evidence="2 4" id="KW-0689">Ribosomal protein</keyword>
<evidence type="ECO:0000256" key="2">
    <source>
        <dbReference type="ARBA" id="ARBA00022980"/>
    </source>
</evidence>
<sequence length="154" mass="16991">MEPSPVYILTEHLTLRILDIISATGQVEPAKITGNSLLVSIQVSTQSTEDLGMKVRSSVKKMCEFCQIFKRRGRVYVRCSVNPKHKQRQGLSTFAYEGLAPRTSSETSCKPENALASNIQAGLPSLISRNTPASVTPWWRVGLASTLLNRTTKL</sequence>
<dbReference type="Pfam" id="PF00444">
    <property type="entry name" value="Ribosomal_L36"/>
    <property type="match status" value="1"/>
</dbReference>
<organism evidence="5 6">
    <name type="scientific">Oldenlandia corymbosa var. corymbosa</name>
    <dbReference type="NCBI Taxonomy" id="529605"/>
    <lineage>
        <taxon>Eukaryota</taxon>
        <taxon>Viridiplantae</taxon>
        <taxon>Streptophyta</taxon>
        <taxon>Embryophyta</taxon>
        <taxon>Tracheophyta</taxon>
        <taxon>Spermatophyta</taxon>
        <taxon>Magnoliopsida</taxon>
        <taxon>eudicotyledons</taxon>
        <taxon>Gunneridae</taxon>
        <taxon>Pentapetalae</taxon>
        <taxon>asterids</taxon>
        <taxon>lamiids</taxon>
        <taxon>Gentianales</taxon>
        <taxon>Rubiaceae</taxon>
        <taxon>Rubioideae</taxon>
        <taxon>Spermacoceae</taxon>
        <taxon>Hedyotis-Oldenlandia complex</taxon>
        <taxon>Oldenlandia</taxon>
    </lineage>
</organism>
<dbReference type="AlphaFoldDB" id="A0AAV1CZA5"/>
<accession>A0AAV1CZA5</accession>
<dbReference type="HAMAP" id="MF_00251">
    <property type="entry name" value="Ribosomal_bL36"/>
    <property type="match status" value="1"/>
</dbReference>
<proteinExistence type="inferred from homology"/>
<dbReference type="SUPFAM" id="SSF57840">
    <property type="entry name" value="Ribosomal protein L36"/>
    <property type="match status" value="1"/>
</dbReference>
<dbReference type="PANTHER" id="PTHR18804:SF16">
    <property type="entry name" value="RIBOSOMAL PROTEIN"/>
    <property type="match status" value="1"/>
</dbReference>
<keyword evidence="3 4" id="KW-0687">Ribonucleoprotein</keyword>
<dbReference type="GO" id="GO:0003735">
    <property type="term" value="F:structural constituent of ribosome"/>
    <property type="evidence" value="ECO:0007669"/>
    <property type="project" value="InterPro"/>
</dbReference>
<comment type="similarity">
    <text evidence="1 4">Belongs to the bacterial ribosomal protein bL36 family.</text>
</comment>
<protein>
    <recommendedName>
        <fullName evidence="4">Ribosomal protein</fullName>
    </recommendedName>
</protein>
<dbReference type="GO" id="GO:0005840">
    <property type="term" value="C:ribosome"/>
    <property type="evidence" value="ECO:0007669"/>
    <property type="project" value="UniProtKB-KW"/>
</dbReference>
<dbReference type="InterPro" id="IPR052010">
    <property type="entry name" value="Ribosomal_LSU_bL36"/>
</dbReference>
<evidence type="ECO:0000313" key="6">
    <source>
        <dbReference type="Proteomes" id="UP001161247"/>
    </source>
</evidence>
<keyword evidence="6" id="KW-1185">Reference proteome</keyword>
<name>A0AAV1CZA5_OLDCO</name>
<dbReference type="GO" id="GO:1990904">
    <property type="term" value="C:ribonucleoprotein complex"/>
    <property type="evidence" value="ECO:0007669"/>
    <property type="project" value="UniProtKB-KW"/>
</dbReference>